<comment type="function">
    <text evidence="1">Transcriptional activator that specifically binds 5'-GATA-3' or 5'-GAT-3' motifs within gene promoters.</text>
</comment>
<dbReference type="Gene3D" id="3.30.50.10">
    <property type="entry name" value="Erythroid Transcription Factor GATA-1, subunit A"/>
    <property type="match status" value="1"/>
</dbReference>
<dbReference type="PANTHER" id="PTHR24015">
    <property type="entry name" value="OS07G0578800 PROTEIN-RELATED"/>
    <property type="match status" value="1"/>
</dbReference>
<dbReference type="OrthoDB" id="185373at2759"/>
<dbReference type="Pfam" id="PF06200">
    <property type="entry name" value="tify"/>
    <property type="match status" value="1"/>
</dbReference>
<dbReference type="Pfam" id="PF06203">
    <property type="entry name" value="CCT"/>
    <property type="match status" value="1"/>
</dbReference>
<evidence type="ECO:0000256" key="11">
    <source>
        <dbReference type="SAM" id="MobiDB-lite"/>
    </source>
</evidence>
<evidence type="ECO:0000256" key="1">
    <source>
        <dbReference type="ARBA" id="ARBA00002206"/>
    </source>
</evidence>
<dbReference type="FunFam" id="1.25.40.10:FF:000453">
    <property type="entry name" value="Pentatricopeptide repeat-containing protein mitochondrial"/>
    <property type="match status" value="1"/>
</dbReference>
<keyword evidence="6" id="KW-0238">DNA-binding</keyword>
<dbReference type="PROSITE" id="PS51017">
    <property type="entry name" value="CCT"/>
    <property type="match status" value="1"/>
</dbReference>
<evidence type="ECO:0000256" key="3">
    <source>
        <dbReference type="ARBA" id="ARBA00007722"/>
    </source>
</evidence>
<keyword evidence="15" id="KW-1185">Reference proteome</keyword>
<keyword evidence="7" id="KW-0804">Transcription</keyword>
<feature type="repeat" description="PPR" evidence="10">
    <location>
        <begin position="532"/>
        <end position="562"/>
    </location>
</feature>
<dbReference type="Pfam" id="PF00320">
    <property type="entry name" value="GATA"/>
    <property type="match status" value="1"/>
</dbReference>
<dbReference type="PANTHER" id="PTHR24015:SF548">
    <property type="entry name" value="OS08G0340900 PROTEIN"/>
    <property type="match status" value="1"/>
</dbReference>
<keyword evidence="4" id="KW-0677">Repeat</keyword>
<dbReference type="InterPro" id="IPR046960">
    <property type="entry name" value="PPR_At4g14850-like_plant"/>
</dbReference>
<evidence type="ECO:0000313" key="15">
    <source>
        <dbReference type="Proteomes" id="UP000657918"/>
    </source>
</evidence>
<evidence type="ECO:0000256" key="5">
    <source>
        <dbReference type="ARBA" id="ARBA00023015"/>
    </source>
</evidence>
<dbReference type="GO" id="GO:0006355">
    <property type="term" value="P:regulation of DNA-templated transcription"/>
    <property type="evidence" value="ECO:0007669"/>
    <property type="project" value="InterPro"/>
</dbReference>
<dbReference type="InterPro" id="IPR010399">
    <property type="entry name" value="Tify_dom"/>
</dbReference>
<accession>A0A835J7A5</accession>
<dbReference type="EMBL" id="JADGMS010000017">
    <property type="protein sequence ID" value="KAF9663339.1"/>
    <property type="molecule type" value="Genomic_DNA"/>
</dbReference>
<feature type="region of interest" description="Disordered" evidence="11">
    <location>
        <begin position="258"/>
        <end position="299"/>
    </location>
</feature>
<dbReference type="InterPro" id="IPR002885">
    <property type="entry name" value="PPR_rpt"/>
</dbReference>
<evidence type="ECO:0000256" key="2">
    <source>
        <dbReference type="ARBA" id="ARBA00004123"/>
    </source>
</evidence>
<dbReference type="Pfam" id="PF01535">
    <property type="entry name" value="PPR"/>
    <property type="match status" value="5"/>
</dbReference>
<dbReference type="CDD" id="cd00202">
    <property type="entry name" value="ZnF_GATA"/>
    <property type="match status" value="1"/>
</dbReference>
<evidence type="ECO:0000256" key="7">
    <source>
        <dbReference type="ARBA" id="ARBA00023163"/>
    </source>
</evidence>
<evidence type="ECO:0000256" key="9">
    <source>
        <dbReference type="PROSITE-ProRule" id="PRU00357"/>
    </source>
</evidence>
<dbReference type="Proteomes" id="UP000657918">
    <property type="component" value="Unassembled WGS sequence"/>
</dbReference>
<dbReference type="PROSITE" id="PS51375">
    <property type="entry name" value="PPR"/>
    <property type="match status" value="2"/>
</dbReference>
<proteinExistence type="inferred from homology"/>
<comment type="caution">
    <text evidence="14">The sequence shown here is derived from an EMBL/GenBank/DDBJ whole genome shotgun (WGS) entry which is preliminary data.</text>
</comment>
<evidence type="ECO:0000256" key="4">
    <source>
        <dbReference type="ARBA" id="ARBA00022737"/>
    </source>
</evidence>
<evidence type="ECO:0000256" key="8">
    <source>
        <dbReference type="ARBA" id="ARBA00023242"/>
    </source>
</evidence>
<feature type="domain" description="Tify" evidence="13">
    <location>
        <begin position="53"/>
        <end position="88"/>
    </location>
</feature>
<evidence type="ECO:0000259" key="12">
    <source>
        <dbReference type="PROSITE" id="PS51017"/>
    </source>
</evidence>
<dbReference type="Gene3D" id="1.25.40.10">
    <property type="entry name" value="Tetratricopeptide repeat domain"/>
    <property type="match status" value="4"/>
</dbReference>
<feature type="repeat" description="PPR" evidence="10">
    <location>
        <begin position="563"/>
        <end position="598"/>
    </location>
</feature>
<comment type="similarity">
    <text evidence="3">Belongs to the type IV zinc-finger family. Class C subfamily.</text>
</comment>
<evidence type="ECO:0000259" key="13">
    <source>
        <dbReference type="PROSITE" id="PS51320"/>
    </source>
</evidence>
<organism evidence="14 15">
    <name type="scientific">Salix dunnii</name>
    <dbReference type="NCBI Taxonomy" id="1413687"/>
    <lineage>
        <taxon>Eukaryota</taxon>
        <taxon>Viridiplantae</taxon>
        <taxon>Streptophyta</taxon>
        <taxon>Embryophyta</taxon>
        <taxon>Tracheophyta</taxon>
        <taxon>Spermatophyta</taxon>
        <taxon>Magnoliopsida</taxon>
        <taxon>eudicotyledons</taxon>
        <taxon>Gunneridae</taxon>
        <taxon>Pentapetalae</taxon>
        <taxon>rosids</taxon>
        <taxon>fabids</taxon>
        <taxon>Malpighiales</taxon>
        <taxon>Salicaceae</taxon>
        <taxon>Saliceae</taxon>
        <taxon>Salix</taxon>
    </lineage>
</organism>
<dbReference type="SMART" id="SM00979">
    <property type="entry name" value="TIFY"/>
    <property type="match status" value="1"/>
</dbReference>
<evidence type="ECO:0000256" key="10">
    <source>
        <dbReference type="PROSITE-ProRule" id="PRU00708"/>
    </source>
</evidence>
<dbReference type="GO" id="GO:0003723">
    <property type="term" value="F:RNA binding"/>
    <property type="evidence" value="ECO:0007669"/>
    <property type="project" value="InterPro"/>
</dbReference>
<gene>
    <name evidence="14" type="ORF">SADUNF_Sadunf17G0039600</name>
</gene>
<reference evidence="14 15" key="1">
    <citation type="submission" date="2020-10" db="EMBL/GenBank/DDBJ databases">
        <title>Plant Genome Project.</title>
        <authorList>
            <person name="Zhang R.-G."/>
        </authorList>
    </citation>
    <scope>NUCLEOTIDE SEQUENCE [LARGE SCALE GENOMIC DNA]</scope>
    <source>
        <strain evidence="14">FAFU-HL-1</strain>
        <tissue evidence="14">Leaf</tissue>
    </source>
</reference>
<dbReference type="InterPro" id="IPR000679">
    <property type="entry name" value="Znf_GATA"/>
</dbReference>
<dbReference type="GO" id="GO:0005634">
    <property type="term" value="C:nucleus"/>
    <property type="evidence" value="ECO:0007669"/>
    <property type="project" value="UniProtKB-SubCell"/>
</dbReference>
<evidence type="ECO:0000256" key="6">
    <source>
        <dbReference type="ARBA" id="ARBA00023125"/>
    </source>
</evidence>
<dbReference type="PROSITE" id="PS00344">
    <property type="entry name" value="GATA_ZN_FINGER_1"/>
    <property type="match status" value="1"/>
</dbReference>
<dbReference type="InterPro" id="IPR013088">
    <property type="entry name" value="Znf_NHR/GATA"/>
</dbReference>
<protein>
    <submittedName>
        <fullName evidence="14">Uncharacterized protein</fullName>
    </submittedName>
</protein>
<evidence type="ECO:0000313" key="14">
    <source>
        <dbReference type="EMBL" id="KAF9663339.1"/>
    </source>
</evidence>
<dbReference type="SMART" id="SM00401">
    <property type="entry name" value="ZnF_GATA"/>
    <property type="match status" value="1"/>
</dbReference>
<dbReference type="InterPro" id="IPR011990">
    <property type="entry name" value="TPR-like_helical_dom_sf"/>
</dbReference>
<keyword evidence="8 9" id="KW-0539">Nucleus</keyword>
<dbReference type="GO" id="GO:0043565">
    <property type="term" value="F:sequence-specific DNA binding"/>
    <property type="evidence" value="ECO:0007669"/>
    <property type="project" value="InterPro"/>
</dbReference>
<sequence>MQIEGVDYGNGYGFDDGMMEMINGGVVEEVRQINTNSNHSGVVIGNRNDRVVETTRTSELTIAFEGEVYVFPSVTPSKVQAVLFLLGEPETSTIAPNSEFFLQQNARSAGDASQGLKVSRRIASLERFREKRKERCFEKKVRYTCRKEVAQRMHRKKGQFASSNDCYSTDTGNWEPSNGIPNPDFLCQHCGISAKDTPAMRRGPAGPRTLCNACGLMWANKGTLRELNKGGRHISFNQNEPVTPDFKPLNMELENPFANPEEEESQEESKPVPLDSENSMRPNEQEDMLETDKNVPDPLTMRVENSSVNLDDEDFENTLDELGDVSGSEFEIPENFDDQQFSKTLPGIRAKPCLKRSFNTRNTGESIHAHNLIDKTSHRNLSFQIIKDHLRSGFIDNIDEFTVANALKACRGYPLLGSQIHGFSIIHEFVNFTIVSNSLMNMYCKSGQFCKALCIFEDLTHPDIVSWNTMLSGCQASEDALVFACKMNSSGVVFDAVTYTTVLSFCWRLVEAYFLFGLQLHSCIVKFGFDCEVFVGNALISMYSRWGHLVEARRVFEEMKTRDLVSWNAMISGYSQEGIYGLEAISMFLQMFRGGMELDRISFTSVVSACGYEGNLELARQIHGLSIKTRHEKHVAVANVLISTYFKCQVIKDARLVFQNMNERNVVSWTTMISIDEAEAVSFFNEMRLDGVYPNDVTFVGLIHAITNGELLVQGKMVHAFCTKTGFSSKSNVCNSIITMYAKLKSMQDSVNVFQELKYQDIIAWNALISGFVHNGLCQEAIRAFFSGLKESKPNQYSFGSVLNAIGAAEDVSLKYGQRCHSQIIKLGLNTDPIGVKKEIGFSWVDVGGIDSSLSLHGFSSGDKSHPQSEAICRMVESLGFEMKFLREEEREHQKHSLMCYGDLVTPQ</sequence>
<dbReference type="FunFam" id="1.25.40.10:FF:000344">
    <property type="entry name" value="Pentatricopeptide repeat-containing protein"/>
    <property type="match status" value="1"/>
</dbReference>
<dbReference type="SUPFAM" id="SSF57716">
    <property type="entry name" value="Glucocorticoid receptor-like (DNA-binding domain)"/>
    <property type="match status" value="1"/>
</dbReference>
<dbReference type="PROSITE" id="PS51320">
    <property type="entry name" value="TIFY"/>
    <property type="match status" value="1"/>
</dbReference>
<dbReference type="NCBIfam" id="TIGR00756">
    <property type="entry name" value="PPR"/>
    <property type="match status" value="2"/>
</dbReference>
<keyword evidence="5" id="KW-0805">Transcription regulation</keyword>
<comment type="subcellular location">
    <subcellularLocation>
        <location evidence="2 9">Nucleus</location>
    </subcellularLocation>
</comment>
<name>A0A835J7A5_9ROSI</name>
<dbReference type="GO" id="GO:0008270">
    <property type="term" value="F:zinc ion binding"/>
    <property type="evidence" value="ECO:0007669"/>
    <property type="project" value="InterPro"/>
</dbReference>
<dbReference type="InterPro" id="IPR010402">
    <property type="entry name" value="CCT_domain"/>
</dbReference>
<dbReference type="GO" id="GO:0009451">
    <property type="term" value="P:RNA modification"/>
    <property type="evidence" value="ECO:0007669"/>
    <property type="project" value="InterPro"/>
</dbReference>
<dbReference type="AlphaFoldDB" id="A0A835J7A5"/>
<feature type="domain" description="CCT" evidence="12">
    <location>
        <begin position="121"/>
        <end position="163"/>
    </location>
</feature>